<keyword evidence="3" id="KW-1185">Reference proteome</keyword>
<feature type="compositionally biased region" description="Basic and acidic residues" evidence="1">
    <location>
        <begin position="247"/>
        <end position="263"/>
    </location>
</feature>
<sequence>MDQKDTIQSRHDRDVSDANSFESIPEETEDEGNYTPKHPPYKPGGGLASSMESSGSSVSLAAFPSVPTTALEGSVTTSGSSSTRPWSVSEEGTFEVADIQKVKDYMPPLYWAGRFQARYDKWRTEAMDAELNPNYQPDGPLGQCKLTQEKLAACYILEQLHELCTSDQAADSLWEFEYKYRKDHKLLGNPADVSLMSSRKQEENVTSAGPVPGAGAANGAGPLGRAIRKLTPRKASLVNLMKGKGWNKTDEAKGEDVAERNQETESDYS</sequence>
<feature type="region of interest" description="Disordered" evidence="1">
    <location>
        <begin position="197"/>
        <end position="228"/>
    </location>
</feature>
<dbReference type="EMBL" id="JBHGVX010000001">
    <property type="protein sequence ID" value="KAL1799721.1"/>
    <property type="molecule type" value="Genomic_DNA"/>
</dbReference>
<name>A0ABR3UTC9_9PLEO</name>
<feature type="region of interest" description="Disordered" evidence="1">
    <location>
        <begin position="241"/>
        <end position="269"/>
    </location>
</feature>
<proteinExistence type="predicted"/>
<evidence type="ECO:0000256" key="1">
    <source>
        <dbReference type="SAM" id="MobiDB-lite"/>
    </source>
</evidence>
<organism evidence="2 3">
    <name type="scientific">Alternaria dauci</name>
    <dbReference type="NCBI Taxonomy" id="48095"/>
    <lineage>
        <taxon>Eukaryota</taxon>
        <taxon>Fungi</taxon>
        <taxon>Dikarya</taxon>
        <taxon>Ascomycota</taxon>
        <taxon>Pezizomycotina</taxon>
        <taxon>Dothideomycetes</taxon>
        <taxon>Pleosporomycetidae</taxon>
        <taxon>Pleosporales</taxon>
        <taxon>Pleosporineae</taxon>
        <taxon>Pleosporaceae</taxon>
        <taxon>Alternaria</taxon>
        <taxon>Alternaria sect. Porri</taxon>
    </lineage>
</organism>
<reference evidence="2 3" key="1">
    <citation type="submission" date="2024-09" db="EMBL/GenBank/DDBJ databases">
        <title>T2T genomes of carrot and Alternaria dauci and their utility for understanding host-pathogen interaction during carrot leaf blight disease.</title>
        <authorList>
            <person name="Liu W."/>
            <person name="Xu S."/>
            <person name="Ou C."/>
            <person name="Liu X."/>
            <person name="Zhuang F."/>
            <person name="Deng X.W."/>
        </authorList>
    </citation>
    <scope>NUCLEOTIDE SEQUENCE [LARGE SCALE GENOMIC DNA]</scope>
    <source>
        <strain evidence="2 3">A2016</strain>
    </source>
</reference>
<gene>
    <name evidence="2" type="ORF">ACET3X_000063</name>
</gene>
<protein>
    <submittedName>
        <fullName evidence="2">Uncharacterized protein</fullName>
    </submittedName>
</protein>
<dbReference type="RefSeq" id="XP_069310305.1">
    <property type="nucleotide sequence ID" value="XM_069447943.1"/>
</dbReference>
<comment type="caution">
    <text evidence="2">The sequence shown here is derived from an EMBL/GenBank/DDBJ whole genome shotgun (WGS) entry which is preliminary data.</text>
</comment>
<accession>A0ABR3UTC9</accession>
<feature type="compositionally biased region" description="Basic and acidic residues" evidence="1">
    <location>
        <begin position="1"/>
        <end position="16"/>
    </location>
</feature>
<dbReference type="Proteomes" id="UP001578633">
    <property type="component" value="Chromosome 1"/>
</dbReference>
<feature type="compositionally biased region" description="Low complexity" evidence="1">
    <location>
        <begin position="48"/>
        <end position="59"/>
    </location>
</feature>
<evidence type="ECO:0000313" key="3">
    <source>
        <dbReference type="Proteomes" id="UP001578633"/>
    </source>
</evidence>
<feature type="region of interest" description="Disordered" evidence="1">
    <location>
        <begin position="1"/>
        <end position="60"/>
    </location>
</feature>
<dbReference type="GeneID" id="96080385"/>
<evidence type="ECO:0000313" key="2">
    <source>
        <dbReference type="EMBL" id="KAL1799721.1"/>
    </source>
</evidence>